<sequence>MAAQSDQTITVEGVAYKLADMSDAAKAQLANIQFVDAQIQQLRNEWAVADTARLGYSGALKGELLRSEKA</sequence>
<dbReference type="GeneID" id="78125765"/>
<organism evidence="1 2">
    <name type="scientific">Lentibacter algarum</name>
    <dbReference type="NCBI Taxonomy" id="576131"/>
    <lineage>
        <taxon>Bacteria</taxon>
        <taxon>Pseudomonadati</taxon>
        <taxon>Pseudomonadota</taxon>
        <taxon>Alphaproteobacteria</taxon>
        <taxon>Rhodobacterales</taxon>
        <taxon>Roseobacteraceae</taxon>
        <taxon>Lentibacter</taxon>
    </lineage>
</organism>
<dbReference type="STRING" id="576131.SAMN05444486_104127"/>
<proteinExistence type="predicted"/>
<dbReference type="AlphaFoldDB" id="A0A1H3N262"/>
<evidence type="ECO:0000313" key="2">
    <source>
        <dbReference type="Proteomes" id="UP000199026"/>
    </source>
</evidence>
<accession>A0A1H3N262</accession>
<name>A0A1H3N262_9RHOB</name>
<gene>
    <name evidence="1" type="ORF">SAMN05444486_104127</name>
</gene>
<dbReference type="RefSeq" id="WP_089894071.1">
    <property type="nucleotide sequence ID" value="NZ_FNPR01000004.1"/>
</dbReference>
<dbReference type="Proteomes" id="UP000199026">
    <property type="component" value="Unassembled WGS sequence"/>
</dbReference>
<keyword evidence="2" id="KW-1185">Reference proteome</keyword>
<evidence type="ECO:0000313" key="1">
    <source>
        <dbReference type="EMBL" id="SDY82854.1"/>
    </source>
</evidence>
<reference evidence="1 2" key="1">
    <citation type="submission" date="2016-10" db="EMBL/GenBank/DDBJ databases">
        <authorList>
            <person name="de Groot N.N."/>
        </authorList>
    </citation>
    <scope>NUCLEOTIDE SEQUENCE [LARGE SCALE GENOMIC DNA]</scope>
    <source>
        <strain evidence="1 2">DSM 24677</strain>
    </source>
</reference>
<dbReference type="EMBL" id="FNPR01000004">
    <property type="protein sequence ID" value="SDY82854.1"/>
    <property type="molecule type" value="Genomic_DNA"/>
</dbReference>
<protein>
    <submittedName>
        <fullName evidence="1">Uncharacterized protein</fullName>
    </submittedName>
</protein>
<dbReference type="OrthoDB" id="7868158at2"/>